<accession>A0A4U5NBX8</accession>
<evidence type="ECO:0000313" key="3">
    <source>
        <dbReference type="Proteomes" id="UP000298663"/>
    </source>
</evidence>
<dbReference type="EMBL" id="AZBU02000004">
    <property type="protein sequence ID" value="TKR80268.1"/>
    <property type="molecule type" value="Genomic_DNA"/>
</dbReference>
<name>A0A4U5NBX8_STECR</name>
<feature type="compositionally biased region" description="Basic and acidic residues" evidence="1">
    <location>
        <begin position="154"/>
        <end position="165"/>
    </location>
</feature>
<gene>
    <name evidence="2" type="ORF">L596_014367</name>
</gene>
<reference evidence="2 3" key="1">
    <citation type="journal article" date="2015" name="Genome Biol.">
        <title>Comparative genomics of Steinernema reveals deeply conserved gene regulatory networks.</title>
        <authorList>
            <person name="Dillman A.R."/>
            <person name="Macchietto M."/>
            <person name="Porter C.F."/>
            <person name="Rogers A."/>
            <person name="Williams B."/>
            <person name="Antoshechkin I."/>
            <person name="Lee M.M."/>
            <person name="Goodwin Z."/>
            <person name="Lu X."/>
            <person name="Lewis E.E."/>
            <person name="Goodrich-Blair H."/>
            <person name="Stock S.P."/>
            <person name="Adams B.J."/>
            <person name="Sternberg P.W."/>
            <person name="Mortazavi A."/>
        </authorList>
    </citation>
    <scope>NUCLEOTIDE SEQUENCE [LARGE SCALE GENOMIC DNA]</scope>
    <source>
        <strain evidence="2 3">ALL</strain>
    </source>
</reference>
<proteinExistence type="predicted"/>
<reference evidence="2 3" key="2">
    <citation type="journal article" date="2019" name="G3 (Bethesda)">
        <title>Hybrid Assembly of the Genome of the Entomopathogenic Nematode Steinernema carpocapsae Identifies the X-Chromosome.</title>
        <authorList>
            <person name="Serra L."/>
            <person name="Macchietto M."/>
            <person name="Macias-Munoz A."/>
            <person name="McGill C.J."/>
            <person name="Rodriguez I.M."/>
            <person name="Rodriguez B."/>
            <person name="Murad R."/>
            <person name="Mortazavi A."/>
        </authorList>
    </citation>
    <scope>NUCLEOTIDE SEQUENCE [LARGE SCALE GENOMIC DNA]</scope>
    <source>
        <strain evidence="2 3">ALL</strain>
    </source>
</reference>
<protein>
    <submittedName>
        <fullName evidence="2">Uncharacterized protein</fullName>
    </submittedName>
</protein>
<evidence type="ECO:0000256" key="1">
    <source>
        <dbReference type="SAM" id="MobiDB-lite"/>
    </source>
</evidence>
<keyword evidence="3" id="KW-1185">Reference proteome</keyword>
<comment type="caution">
    <text evidence="2">The sequence shown here is derived from an EMBL/GenBank/DDBJ whole genome shotgun (WGS) entry which is preliminary data.</text>
</comment>
<evidence type="ECO:0000313" key="2">
    <source>
        <dbReference type="EMBL" id="TKR80268.1"/>
    </source>
</evidence>
<organism evidence="2 3">
    <name type="scientific">Steinernema carpocapsae</name>
    <name type="common">Entomopathogenic nematode</name>
    <dbReference type="NCBI Taxonomy" id="34508"/>
    <lineage>
        <taxon>Eukaryota</taxon>
        <taxon>Metazoa</taxon>
        <taxon>Ecdysozoa</taxon>
        <taxon>Nematoda</taxon>
        <taxon>Chromadorea</taxon>
        <taxon>Rhabditida</taxon>
        <taxon>Tylenchina</taxon>
        <taxon>Panagrolaimomorpha</taxon>
        <taxon>Strongyloidoidea</taxon>
        <taxon>Steinernematidae</taxon>
        <taxon>Steinernema</taxon>
    </lineage>
</organism>
<dbReference type="Proteomes" id="UP000298663">
    <property type="component" value="Unassembled WGS sequence"/>
</dbReference>
<sequence>MSGTSGLLWMHLHNSIPRTLDGFVLLVGRPRERPKWITLMGSGEGGIVFWRQTPAARVPTRIRAESRIASAPVPRGRVRPPNAHRGASERDMRNAYVTNDPADYPEIEEKDEEVRSPARDRWRRWGRKRGEGRKEEGGSQTTGKTFFASLTRGDSYENHRLRSKC</sequence>
<feature type="region of interest" description="Disordered" evidence="1">
    <location>
        <begin position="66"/>
        <end position="165"/>
    </location>
</feature>
<dbReference type="AlphaFoldDB" id="A0A4U5NBX8"/>
<feature type="compositionally biased region" description="Basic and acidic residues" evidence="1">
    <location>
        <begin position="128"/>
        <end position="137"/>
    </location>
</feature>